<accession>A0A2M4D809</accession>
<evidence type="ECO:0000256" key="1">
    <source>
        <dbReference type="SAM" id="SignalP"/>
    </source>
</evidence>
<dbReference type="AlphaFoldDB" id="A0A2M4D809"/>
<name>A0A2M4D809_ANODA</name>
<organism evidence="2">
    <name type="scientific">Anopheles darlingi</name>
    <name type="common">Mosquito</name>
    <dbReference type="NCBI Taxonomy" id="43151"/>
    <lineage>
        <taxon>Eukaryota</taxon>
        <taxon>Metazoa</taxon>
        <taxon>Ecdysozoa</taxon>
        <taxon>Arthropoda</taxon>
        <taxon>Hexapoda</taxon>
        <taxon>Insecta</taxon>
        <taxon>Pterygota</taxon>
        <taxon>Neoptera</taxon>
        <taxon>Endopterygota</taxon>
        <taxon>Diptera</taxon>
        <taxon>Nematocera</taxon>
        <taxon>Culicoidea</taxon>
        <taxon>Culicidae</taxon>
        <taxon>Anophelinae</taxon>
        <taxon>Anopheles</taxon>
    </lineage>
</organism>
<feature type="chain" id="PRO_5014720937" evidence="1">
    <location>
        <begin position="17"/>
        <end position="196"/>
    </location>
</feature>
<protein>
    <submittedName>
        <fullName evidence="2">Putative secreted protein</fullName>
    </submittedName>
</protein>
<keyword evidence="1" id="KW-0732">Signal</keyword>
<proteinExistence type="predicted"/>
<reference evidence="2" key="1">
    <citation type="submission" date="2018-01" db="EMBL/GenBank/DDBJ databases">
        <title>An insight into the sialome of Amazonian anophelines.</title>
        <authorList>
            <person name="Ribeiro J.M."/>
            <person name="Scarpassa V."/>
            <person name="Calvo E."/>
        </authorList>
    </citation>
    <scope>NUCLEOTIDE SEQUENCE</scope>
</reference>
<dbReference type="EMBL" id="GGFL01009517">
    <property type="protein sequence ID" value="MBW73695.1"/>
    <property type="molecule type" value="Transcribed_RNA"/>
</dbReference>
<evidence type="ECO:0000313" key="2">
    <source>
        <dbReference type="EMBL" id="MBW73695.1"/>
    </source>
</evidence>
<sequence length="196" mass="21061">MFPLVVCVLMQKLVSAFKIRLSSVTCTTLDWTRTDERNCVKTCVPPLSEPMTWSSDTSTCLKCTVTSSMPCSPICTSEISTPGVRVSTKKVAIALSTAFIFSTVLVDATTASKCGVAPWRISTFEPLSNHFRLAKSRSATVLNMLSREQTVSNSAAAATSSPLHSCRSNVSLIVSLQWRVISCTIALCSSANNALP</sequence>
<feature type="signal peptide" evidence="1">
    <location>
        <begin position="1"/>
        <end position="16"/>
    </location>
</feature>